<feature type="domain" description="Microcin J25-processing protein McjB C-terminal" evidence="1">
    <location>
        <begin position="11"/>
        <end position="127"/>
    </location>
</feature>
<dbReference type="RefSeq" id="WP_196277294.1">
    <property type="nucleotide sequence ID" value="NZ_JADQDC010000019.1"/>
</dbReference>
<proteinExistence type="predicted"/>
<dbReference type="InterPro" id="IPR032708">
    <property type="entry name" value="McjB_C"/>
</dbReference>
<gene>
    <name evidence="2" type="ORF">I2488_18645</name>
</gene>
<organism evidence="2 3">
    <name type="scientific">Novosphingobium jiangmenense</name>
    <dbReference type="NCBI Taxonomy" id="2791981"/>
    <lineage>
        <taxon>Bacteria</taxon>
        <taxon>Pseudomonadati</taxon>
        <taxon>Pseudomonadota</taxon>
        <taxon>Alphaproteobacteria</taxon>
        <taxon>Sphingomonadales</taxon>
        <taxon>Sphingomonadaceae</taxon>
        <taxon>Novosphingobium</taxon>
    </lineage>
</organism>
<dbReference type="Pfam" id="PF13471">
    <property type="entry name" value="Transglut_core3"/>
    <property type="match status" value="1"/>
</dbReference>
<dbReference type="EMBL" id="JADQDC010000019">
    <property type="protein sequence ID" value="MBF9153027.1"/>
    <property type="molecule type" value="Genomic_DNA"/>
</dbReference>
<evidence type="ECO:0000313" key="3">
    <source>
        <dbReference type="Proteomes" id="UP000600799"/>
    </source>
</evidence>
<dbReference type="InterPro" id="IPR053521">
    <property type="entry name" value="McjB-like"/>
</dbReference>
<keyword evidence="3" id="KW-1185">Reference proteome</keyword>
<evidence type="ECO:0000313" key="2">
    <source>
        <dbReference type="EMBL" id="MBF9153027.1"/>
    </source>
</evidence>
<accession>A0ABS0HLA6</accession>
<reference evidence="2 3" key="1">
    <citation type="submission" date="2020-11" db="EMBL/GenBank/DDBJ databases">
        <title>The genome sequence of Novosphingobium sp. 1Y9A.</title>
        <authorList>
            <person name="Liu Y."/>
        </authorList>
    </citation>
    <scope>NUCLEOTIDE SEQUENCE [LARGE SCALE GENOMIC DNA]</scope>
    <source>
        <strain evidence="2 3">1Y9A</strain>
    </source>
</reference>
<evidence type="ECO:0000259" key="1">
    <source>
        <dbReference type="Pfam" id="PF13471"/>
    </source>
</evidence>
<dbReference type="Proteomes" id="UP000600799">
    <property type="component" value="Unassembled WGS sequence"/>
</dbReference>
<dbReference type="NCBIfam" id="NF033537">
    <property type="entry name" value="lasso_biosyn_B2"/>
    <property type="match status" value="1"/>
</dbReference>
<sequence length="145" mass="16175">MTYVVVARFLVRFIPFSWWRDSVGQMVEPRCALAPQATCLSVRSRQQAFSLVRQIDRACKYLPGTSRCLPRAVVLCWLLRGQSLTVLTVIAFSKVDRTGEDAYHAWVECGGEVLIGHCDRSTYQPIMVLCSDALAFAQSSPAATE</sequence>
<name>A0ABS0HLA6_9SPHN</name>
<protein>
    <submittedName>
        <fullName evidence="2">Lasso peptide biosynthesis B2 protein</fullName>
    </submittedName>
</protein>
<comment type="caution">
    <text evidence="2">The sequence shown here is derived from an EMBL/GenBank/DDBJ whole genome shotgun (WGS) entry which is preliminary data.</text>
</comment>